<accession>A0ABS4R760</accession>
<dbReference type="RefSeq" id="WP_209606002.1">
    <property type="nucleotide sequence ID" value="NZ_JAGILA010000009.1"/>
</dbReference>
<keyword evidence="3" id="KW-1185">Reference proteome</keyword>
<evidence type="ECO:0000313" key="2">
    <source>
        <dbReference type="EMBL" id="MBP2238726.1"/>
    </source>
</evidence>
<name>A0ABS4R760_9HYPH</name>
<dbReference type="Proteomes" id="UP000730739">
    <property type="component" value="Unassembled WGS sequence"/>
</dbReference>
<evidence type="ECO:0000313" key="3">
    <source>
        <dbReference type="Proteomes" id="UP000730739"/>
    </source>
</evidence>
<comment type="caution">
    <text evidence="2">The sequence shown here is derived from an EMBL/GenBank/DDBJ whole genome shotgun (WGS) entry which is preliminary data.</text>
</comment>
<reference evidence="2 3" key="1">
    <citation type="submission" date="2021-03" db="EMBL/GenBank/DDBJ databases">
        <title>Genomic Encyclopedia of Type Strains, Phase IV (KMG-IV): sequencing the most valuable type-strain genomes for metagenomic binning, comparative biology and taxonomic classification.</title>
        <authorList>
            <person name="Goeker M."/>
        </authorList>
    </citation>
    <scope>NUCLEOTIDE SEQUENCE [LARGE SCALE GENOMIC DNA]</scope>
    <source>
        <strain evidence="2 3">DSM 13372</strain>
    </source>
</reference>
<dbReference type="Gene3D" id="2.20.140.10">
    <property type="entry name" value="WGR domain"/>
    <property type="match status" value="1"/>
</dbReference>
<gene>
    <name evidence="2" type="ORF">J2Z31_005267</name>
</gene>
<dbReference type="Pfam" id="PF05406">
    <property type="entry name" value="WGR"/>
    <property type="match status" value="1"/>
</dbReference>
<feature type="domain" description="WGR" evidence="1">
    <location>
        <begin position="5"/>
        <end position="85"/>
    </location>
</feature>
<dbReference type="EMBL" id="JAGILA010000009">
    <property type="protein sequence ID" value="MBP2238726.1"/>
    <property type="molecule type" value="Genomic_DNA"/>
</dbReference>
<organism evidence="2 3">
    <name type="scientific">Sinorhizobium kostiense</name>
    <dbReference type="NCBI Taxonomy" id="76747"/>
    <lineage>
        <taxon>Bacteria</taxon>
        <taxon>Pseudomonadati</taxon>
        <taxon>Pseudomonadota</taxon>
        <taxon>Alphaproteobacteria</taxon>
        <taxon>Hyphomicrobiales</taxon>
        <taxon>Rhizobiaceae</taxon>
        <taxon>Sinorhizobium/Ensifer group</taxon>
        <taxon>Sinorhizobium</taxon>
    </lineage>
</organism>
<dbReference type="InterPro" id="IPR049809">
    <property type="entry name" value="YehF/YfeS-like_WGR"/>
</dbReference>
<dbReference type="PROSITE" id="PS51977">
    <property type="entry name" value="WGR"/>
    <property type="match status" value="1"/>
</dbReference>
<dbReference type="CDD" id="cd07996">
    <property type="entry name" value="WGR_MMR_like"/>
    <property type="match status" value="1"/>
</dbReference>
<protein>
    <submittedName>
        <fullName evidence="2">DNA-binding WGR domain protein</fullName>
    </submittedName>
</protein>
<sequence length="85" mass="10328">MTQHWFRLYVQRIDAGRNMARFYEMSIEPDLFGGSALVRRWGRIGTRGQERVQLFEDDRQAIGRFLFLLRQKRARGYRILKRYSD</sequence>
<dbReference type="InterPro" id="IPR008893">
    <property type="entry name" value="WGR_domain"/>
</dbReference>
<proteinExistence type="predicted"/>
<keyword evidence="2" id="KW-0238">DNA-binding</keyword>
<dbReference type="SUPFAM" id="SSF142921">
    <property type="entry name" value="WGR domain-like"/>
    <property type="match status" value="1"/>
</dbReference>
<dbReference type="GO" id="GO:0003677">
    <property type="term" value="F:DNA binding"/>
    <property type="evidence" value="ECO:0007669"/>
    <property type="project" value="UniProtKB-KW"/>
</dbReference>
<dbReference type="SMART" id="SM00773">
    <property type="entry name" value="WGR"/>
    <property type="match status" value="1"/>
</dbReference>
<evidence type="ECO:0000259" key="1">
    <source>
        <dbReference type="PROSITE" id="PS51977"/>
    </source>
</evidence>
<dbReference type="InterPro" id="IPR036930">
    <property type="entry name" value="WGR_dom_sf"/>
</dbReference>